<evidence type="ECO:0000256" key="1">
    <source>
        <dbReference type="ARBA" id="ARBA00004498"/>
    </source>
</evidence>
<evidence type="ECO:0000256" key="2">
    <source>
        <dbReference type="ARBA" id="ARBA00006487"/>
    </source>
</evidence>
<evidence type="ECO:0000256" key="5">
    <source>
        <dbReference type="ARBA" id="ARBA00022729"/>
    </source>
</evidence>
<dbReference type="KEGG" id="tmu:101350645"/>
<feature type="region of interest" description="Disordered" evidence="10">
    <location>
        <begin position="13"/>
        <end position="108"/>
    </location>
</feature>
<dbReference type="FunFam" id="1.25.40.10:FF:001015">
    <property type="entry name" value="Cartilage associated protein"/>
    <property type="match status" value="1"/>
</dbReference>
<dbReference type="PANTHER" id="PTHR13986">
    <property type="entry name" value="PROTEIN LYSINE HYDROXYLATION COMPLEX COMPONENT"/>
    <property type="match status" value="1"/>
</dbReference>
<comment type="function">
    <text evidence="8">Necessary for efficient 3-hydroxylation of fibrillar collagen prolyl residues.</text>
</comment>
<keyword evidence="4" id="KW-0272">Extracellular matrix</keyword>
<evidence type="ECO:0000256" key="7">
    <source>
        <dbReference type="ARBA" id="ARBA00023278"/>
    </source>
</evidence>
<dbReference type="STRING" id="127582.A0A2Y9DMJ2"/>
<feature type="domain" description="Leprecan-like alpha-helical" evidence="11">
    <location>
        <begin position="153"/>
        <end position="452"/>
    </location>
</feature>
<dbReference type="FunFam" id="1.25.40.10:FF:000166">
    <property type="entry name" value="Cartilage associated protein"/>
    <property type="match status" value="1"/>
</dbReference>
<evidence type="ECO:0000256" key="8">
    <source>
        <dbReference type="ARBA" id="ARBA00060157"/>
    </source>
</evidence>
<keyword evidence="12" id="KW-1185">Reference proteome</keyword>
<comment type="subcellular location">
    <subcellularLocation>
        <location evidence="1">Secreted</location>
        <location evidence="1">Extracellular space</location>
        <location evidence="1">Extracellular matrix</location>
    </subcellularLocation>
</comment>
<gene>
    <name evidence="13" type="primary">CRTAP</name>
</gene>
<feature type="compositionally biased region" description="Basic and acidic residues" evidence="10">
    <location>
        <begin position="65"/>
        <end position="74"/>
    </location>
</feature>
<keyword evidence="7" id="KW-0379">Hydroxylation</keyword>
<evidence type="ECO:0000259" key="11">
    <source>
        <dbReference type="Pfam" id="PF23557"/>
    </source>
</evidence>
<feature type="compositionally biased region" description="Low complexity" evidence="10">
    <location>
        <begin position="52"/>
        <end position="62"/>
    </location>
</feature>
<comment type="similarity">
    <text evidence="2">Belongs to the leprecan family.</text>
</comment>
<dbReference type="InParanoid" id="A0A2Y9DMJ2"/>
<dbReference type="CTD" id="10491"/>
<name>A0A2Y9DMJ2_TRIMA</name>
<keyword evidence="3" id="KW-0964">Secreted</keyword>
<keyword evidence="6" id="KW-0325">Glycoprotein</keyword>
<evidence type="ECO:0000256" key="9">
    <source>
        <dbReference type="ARBA" id="ARBA00074734"/>
    </source>
</evidence>
<dbReference type="GO" id="GO:0005518">
    <property type="term" value="F:collagen binding"/>
    <property type="evidence" value="ECO:0007669"/>
    <property type="project" value="TreeGrafter"/>
</dbReference>
<organism evidence="12 13">
    <name type="scientific">Trichechus manatus latirostris</name>
    <name type="common">Florida manatee</name>
    <dbReference type="NCBI Taxonomy" id="127582"/>
    <lineage>
        <taxon>Eukaryota</taxon>
        <taxon>Metazoa</taxon>
        <taxon>Chordata</taxon>
        <taxon>Craniata</taxon>
        <taxon>Vertebrata</taxon>
        <taxon>Euteleostomi</taxon>
        <taxon>Mammalia</taxon>
        <taxon>Eutheria</taxon>
        <taxon>Afrotheria</taxon>
        <taxon>Sirenia</taxon>
        <taxon>Trichechidae</taxon>
        <taxon>Trichechus</taxon>
    </lineage>
</organism>
<keyword evidence="5" id="KW-0732">Signal</keyword>
<evidence type="ECO:0000256" key="10">
    <source>
        <dbReference type="SAM" id="MobiDB-lite"/>
    </source>
</evidence>
<evidence type="ECO:0000256" key="3">
    <source>
        <dbReference type="ARBA" id="ARBA00022525"/>
    </source>
</evidence>
<dbReference type="InterPro" id="IPR011990">
    <property type="entry name" value="TPR-like_helical_dom_sf"/>
</dbReference>
<proteinExistence type="inferred from homology"/>
<dbReference type="PANTHER" id="PTHR13986:SF3">
    <property type="entry name" value="CARTILAGE-ASSOCIATED PROTEIN"/>
    <property type="match status" value="1"/>
</dbReference>
<dbReference type="InterPro" id="IPR052284">
    <property type="entry name" value="Collagen_mod_leprecan"/>
</dbReference>
<evidence type="ECO:0000256" key="4">
    <source>
        <dbReference type="ARBA" id="ARBA00022530"/>
    </source>
</evidence>
<dbReference type="Gene3D" id="1.25.40.10">
    <property type="entry name" value="Tetratricopeptide repeat domain"/>
    <property type="match status" value="2"/>
</dbReference>
<dbReference type="InterPro" id="IPR056585">
    <property type="entry name" value="Leprecan_dom"/>
</dbReference>
<feature type="compositionally biased region" description="Low complexity" evidence="10">
    <location>
        <begin position="80"/>
        <end position="89"/>
    </location>
</feature>
<evidence type="ECO:0000313" key="12">
    <source>
        <dbReference type="Proteomes" id="UP000248480"/>
    </source>
</evidence>
<dbReference type="GO" id="GO:0005783">
    <property type="term" value="C:endoplasmic reticulum"/>
    <property type="evidence" value="ECO:0007669"/>
    <property type="project" value="TreeGrafter"/>
</dbReference>
<dbReference type="OrthoDB" id="8610171at2759"/>
<dbReference type="AlphaFoldDB" id="A0A2Y9DMJ2"/>
<feature type="compositionally biased region" description="Low complexity" evidence="10">
    <location>
        <begin position="99"/>
        <end position="108"/>
    </location>
</feature>
<dbReference type="Proteomes" id="UP000248480">
    <property type="component" value="Unplaced"/>
</dbReference>
<protein>
    <recommendedName>
        <fullName evidence="9">Cartilage-associated protein</fullName>
    </recommendedName>
</protein>
<dbReference type="RefSeq" id="XP_004377401.2">
    <property type="nucleotide sequence ID" value="XM_004377344.3"/>
</dbReference>
<reference evidence="13" key="1">
    <citation type="submission" date="2025-08" db="UniProtKB">
        <authorList>
            <consortium name="RefSeq"/>
        </authorList>
    </citation>
    <scope>IDENTIFICATION</scope>
</reference>
<dbReference type="GO" id="GO:0030199">
    <property type="term" value="P:collagen fibril organization"/>
    <property type="evidence" value="ECO:0007669"/>
    <property type="project" value="TreeGrafter"/>
</dbReference>
<evidence type="ECO:0000313" key="13">
    <source>
        <dbReference type="RefSeq" id="XP_004377401.2"/>
    </source>
</evidence>
<accession>A0A2Y9DMJ2</accession>
<sequence length="511" mass="58144">MDSKTEGALICPIRAACGLQTAVSERKNRGIPKRAFGGAEQRARPGRRRAGHASSHAGSSARTPSGERRPDGAGHRQRPASRSWPAASRRPPPPPPFPSRSLPSFLPPGAMGPRRGAAAALLALLCAGCALRAGRAQYERYSFRSFPRDELMPLESAYRHALDQYSSEHWAESVGYLEISLRLHRLLLDSEAFCHLNCSAVPEPAPAAGLARYAELRLFGGLLRRAHCLKRCKQGLPAFRQSQPSREVLADFQRREPYKFLQFAYFKANNFPKAIAAAHTFLLKHPDDEMMKRNMAYYKSLPDAEDYIKDLETKSYESLFIRAVRAYNGENWRTSVTDMELALPDFFKAFYGCLAACEGSREIKDFKDFYLSIADHYIEVLECKIQCEENLTPVIGGYPVEKFVATMYHYLQFAYYKLNDLKNAAPCAVSYLLFDQNDKVMRQNLVYYQYHREKWDLSDEHFQPRPEAVQFFNVTTLQKELYDFAKENVTDDDEGEVVEYVDDLLEMDETS</sequence>
<dbReference type="GeneID" id="101350645"/>
<dbReference type="FunCoup" id="A0A2Y9DMJ2">
    <property type="interactions" value="687"/>
</dbReference>
<dbReference type="Pfam" id="PF23557">
    <property type="entry name" value="TPR_leprecan"/>
    <property type="match status" value="1"/>
</dbReference>
<evidence type="ECO:0000256" key="6">
    <source>
        <dbReference type="ARBA" id="ARBA00023180"/>
    </source>
</evidence>